<dbReference type="Pfam" id="PF00005">
    <property type="entry name" value="ABC_tran"/>
    <property type="match status" value="1"/>
</dbReference>
<dbReference type="GO" id="GO:0042626">
    <property type="term" value="F:ATPase-coupled transmembrane transporter activity"/>
    <property type="evidence" value="ECO:0007669"/>
    <property type="project" value="TreeGrafter"/>
</dbReference>
<sequence length="236" mass="25581">MMPSASVEIAFRDVRVLAGTRLLLSIAQLQLTQRRISVIGPNGGGKSTLLQLVNGLVEPTEGYVSVDGQDTVDHGRAVRQQAGFVFSNPAAQLVMPTPLEDVELSLRRTLRETSQRRSAAMRSLDELGIAELAERSSQELSSGQQQLVALATVLALKPSVLLLDEPTTLLDLVNAQRFTQQVEKLAQLHGIMTITATHDLDLAAQAERTLLIHDGEVVADGDPEAVITTYRRRSAV</sequence>
<gene>
    <name evidence="6" type="ORF">FEF26_02765</name>
</gene>
<dbReference type="InterPro" id="IPR003593">
    <property type="entry name" value="AAA+_ATPase"/>
</dbReference>
<evidence type="ECO:0000313" key="6">
    <source>
        <dbReference type="EMBL" id="TLP99547.1"/>
    </source>
</evidence>
<comment type="similarity">
    <text evidence="1">Belongs to the ABC transporter superfamily.</text>
</comment>
<dbReference type="InterPro" id="IPR017871">
    <property type="entry name" value="ABC_transporter-like_CS"/>
</dbReference>
<comment type="caution">
    <text evidence="6">The sequence shown here is derived from an EMBL/GenBank/DDBJ whole genome shotgun (WGS) entry which is preliminary data.</text>
</comment>
<dbReference type="Proteomes" id="UP000310458">
    <property type="component" value="Unassembled WGS sequence"/>
</dbReference>
<dbReference type="SMART" id="SM00382">
    <property type="entry name" value="AAA"/>
    <property type="match status" value="1"/>
</dbReference>
<feature type="domain" description="ABC transporter" evidence="5">
    <location>
        <begin position="9"/>
        <end position="236"/>
    </location>
</feature>
<dbReference type="InterPro" id="IPR003439">
    <property type="entry name" value="ABC_transporter-like_ATP-bd"/>
</dbReference>
<dbReference type="PROSITE" id="PS00211">
    <property type="entry name" value="ABC_TRANSPORTER_1"/>
    <property type="match status" value="1"/>
</dbReference>
<organism evidence="6 7">
    <name type="scientific">Nesterenkonia salmonea</name>
    <dbReference type="NCBI Taxonomy" id="1804987"/>
    <lineage>
        <taxon>Bacteria</taxon>
        <taxon>Bacillati</taxon>
        <taxon>Actinomycetota</taxon>
        <taxon>Actinomycetes</taxon>
        <taxon>Micrococcales</taxon>
        <taxon>Micrococcaceae</taxon>
        <taxon>Nesterenkonia</taxon>
    </lineage>
</organism>
<evidence type="ECO:0000256" key="3">
    <source>
        <dbReference type="ARBA" id="ARBA00022741"/>
    </source>
</evidence>
<proteinExistence type="inferred from homology"/>
<evidence type="ECO:0000256" key="1">
    <source>
        <dbReference type="ARBA" id="ARBA00005417"/>
    </source>
</evidence>
<evidence type="ECO:0000256" key="2">
    <source>
        <dbReference type="ARBA" id="ARBA00022448"/>
    </source>
</evidence>
<dbReference type="AlphaFoldDB" id="A0A5R9BFT8"/>
<dbReference type="CDD" id="cd03225">
    <property type="entry name" value="ABC_cobalt_CbiO_domain1"/>
    <property type="match status" value="1"/>
</dbReference>
<dbReference type="Gene3D" id="3.40.50.300">
    <property type="entry name" value="P-loop containing nucleotide triphosphate hydrolases"/>
    <property type="match status" value="1"/>
</dbReference>
<dbReference type="PANTHER" id="PTHR43553:SF24">
    <property type="entry name" value="ENERGY-COUPLING FACTOR TRANSPORTER ATP-BINDING PROTEIN ECFA1"/>
    <property type="match status" value="1"/>
</dbReference>
<name>A0A5R9BFT8_9MICC</name>
<dbReference type="GO" id="GO:0043190">
    <property type="term" value="C:ATP-binding cassette (ABC) transporter complex"/>
    <property type="evidence" value="ECO:0007669"/>
    <property type="project" value="TreeGrafter"/>
</dbReference>
<dbReference type="PROSITE" id="PS50893">
    <property type="entry name" value="ABC_TRANSPORTER_2"/>
    <property type="match status" value="1"/>
</dbReference>
<evidence type="ECO:0000313" key="7">
    <source>
        <dbReference type="Proteomes" id="UP000310458"/>
    </source>
</evidence>
<evidence type="ECO:0000256" key="4">
    <source>
        <dbReference type="ARBA" id="ARBA00022840"/>
    </source>
</evidence>
<protein>
    <submittedName>
        <fullName evidence="6">ABC transporter ATP-binding protein</fullName>
    </submittedName>
</protein>
<reference evidence="6 7" key="1">
    <citation type="submission" date="2019-05" db="EMBL/GenBank/DDBJ databases">
        <title>Nesterenkonia sp. GY074 isolated from the Southern Atlantic Ocean.</title>
        <authorList>
            <person name="Zhang G."/>
        </authorList>
    </citation>
    <scope>NUCLEOTIDE SEQUENCE [LARGE SCALE GENOMIC DNA]</scope>
    <source>
        <strain evidence="6 7">GY074</strain>
    </source>
</reference>
<dbReference type="InterPro" id="IPR050095">
    <property type="entry name" value="ECF_ABC_transporter_ATP-bd"/>
</dbReference>
<dbReference type="OrthoDB" id="9806471at2"/>
<keyword evidence="2" id="KW-0813">Transport</keyword>
<dbReference type="RefSeq" id="WP_138252012.1">
    <property type="nucleotide sequence ID" value="NZ_VAVZ01000005.1"/>
</dbReference>
<dbReference type="EMBL" id="VAVZ01000005">
    <property type="protein sequence ID" value="TLP99547.1"/>
    <property type="molecule type" value="Genomic_DNA"/>
</dbReference>
<keyword evidence="4 6" id="KW-0067">ATP-binding</keyword>
<dbReference type="InterPro" id="IPR027417">
    <property type="entry name" value="P-loop_NTPase"/>
</dbReference>
<keyword evidence="7" id="KW-1185">Reference proteome</keyword>
<accession>A0A5R9BFT8</accession>
<dbReference type="SUPFAM" id="SSF52540">
    <property type="entry name" value="P-loop containing nucleoside triphosphate hydrolases"/>
    <property type="match status" value="1"/>
</dbReference>
<evidence type="ECO:0000259" key="5">
    <source>
        <dbReference type="PROSITE" id="PS50893"/>
    </source>
</evidence>
<dbReference type="InterPro" id="IPR015856">
    <property type="entry name" value="ABC_transpr_CbiO/EcfA_su"/>
</dbReference>
<dbReference type="GO" id="GO:0016887">
    <property type="term" value="F:ATP hydrolysis activity"/>
    <property type="evidence" value="ECO:0007669"/>
    <property type="project" value="InterPro"/>
</dbReference>
<dbReference type="PANTHER" id="PTHR43553">
    <property type="entry name" value="HEAVY METAL TRANSPORTER"/>
    <property type="match status" value="1"/>
</dbReference>
<dbReference type="GO" id="GO:0005524">
    <property type="term" value="F:ATP binding"/>
    <property type="evidence" value="ECO:0007669"/>
    <property type="project" value="UniProtKB-KW"/>
</dbReference>
<keyword evidence="3" id="KW-0547">Nucleotide-binding</keyword>